<dbReference type="RefSeq" id="WP_226955411.1">
    <property type="nucleotide sequence ID" value="NZ_JACDXW010000013.1"/>
</dbReference>
<feature type="domain" description="CobQ/CobB/MinD/ParA nucleotide binding" evidence="1">
    <location>
        <begin position="8"/>
        <end position="113"/>
    </location>
</feature>
<evidence type="ECO:0000313" key="3">
    <source>
        <dbReference type="Proteomes" id="UP000776983"/>
    </source>
</evidence>
<keyword evidence="3" id="KW-1185">Reference proteome</keyword>
<organism evidence="2 3">
    <name type="scientific">Mesopusillimonas faecipullorum</name>
    <dbReference type="NCBI Taxonomy" id="2755040"/>
    <lineage>
        <taxon>Bacteria</taxon>
        <taxon>Pseudomonadati</taxon>
        <taxon>Pseudomonadota</taxon>
        <taxon>Betaproteobacteria</taxon>
        <taxon>Burkholderiales</taxon>
        <taxon>Alcaligenaceae</taxon>
        <taxon>Mesopusillimonas</taxon>
    </lineage>
</organism>
<dbReference type="Gene3D" id="3.40.50.300">
    <property type="entry name" value="P-loop containing nucleotide triphosphate hydrolases"/>
    <property type="match status" value="1"/>
</dbReference>
<comment type="caution">
    <text evidence="2">The sequence shown here is derived from an EMBL/GenBank/DDBJ whole genome shotgun (WGS) entry which is preliminary data.</text>
</comment>
<evidence type="ECO:0000313" key="2">
    <source>
        <dbReference type="EMBL" id="MCB5364984.1"/>
    </source>
</evidence>
<evidence type="ECO:0000259" key="1">
    <source>
        <dbReference type="Pfam" id="PF01656"/>
    </source>
</evidence>
<reference evidence="2 3" key="1">
    <citation type="submission" date="2020-07" db="EMBL/GenBank/DDBJ databases">
        <title>Pusillimonas sp. nov., isolated from poultry manure in Taiwan.</title>
        <authorList>
            <person name="Lin S.-Y."/>
            <person name="Tang Y.-S."/>
            <person name="Young C.-C."/>
        </authorList>
    </citation>
    <scope>NUCLEOTIDE SEQUENCE [LARGE SCALE GENOMIC DNA]</scope>
    <source>
        <strain evidence="2 3">CC-YST705</strain>
    </source>
</reference>
<name>A0ABS8CGP1_9BURK</name>
<gene>
    <name evidence="2" type="ORF">H0484_14675</name>
</gene>
<accession>A0ABS8CGP1</accession>
<dbReference type="SUPFAM" id="SSF52540">
    <property type="entry name" value="P-loop containing nucleoside triphosphate hydrolases"/>
    <property type="match status" value="1"/>
</dbReference>
<proteinExistence type="predicted"/>
<protein>
    <submittedName>
        <fullName evidence="2">AAA family ATPase</fullName>
    </submittedName>
</protein>
<dbReference type="Proteomes" id="UP000776983">
    <property type="component" value="Unassembled WGS sequence"/>
</dbReference>
<dbReference type="Pfam" id="PF01656">
    <property type="entry name" value="CbiA"/>
    <property type="match status" value="1"/>
</dbReference>
<dbReference type="EMBL" id="JACDXW010000013">
    <property type="protein sequence ID" value="MCB5364984.1"/>
    <property type="molecule type" value="Genomic_DNA"/>
</dbReference>
<sequence>MATNKKYIYVTGGKGGIGKSTFTLALVDYMAQQGKVLLIDADPVNADSSAAYKDDKEANVSTLRAKVRAEDSSGQIDASGLIETLNIADSGQAETTIVDAPAGDSTLLISAGSIITEACKQVGIESVFVWLVDSTDRTPVNALHGAWDAIKDADKIIIVKNYRKGTNFEFFDNSKTVAGINESDNVQTIDLPKIASRLEEHMRIDRMTWHEIATQTPLGNRVEGERMRRAMHATLKEAGL</sequence>
<dbReference type="InterPro" id="IPR027417">
    <property type="entry name" value="P-loop_NTPase"/>
</dbReference>
<dbReference type="InterPro" id="IPR002586">
    <property type="entry name" value="CobQ/CobB/MinD/ParA_Nub-bd_dom"/>
</dbReference>